<evidence type="ECO:0000256" key="5">
    <source>
        <dbReference type="ARBA" id="ARBA00023285"/>
    </source>
</evidence>
<dbReference type="InterPro" id="IPR036724">
    <property type="entry name" value="Cobalamin-bd_sf"/>
</dbReference>
<comment type="caution">
    <text evidence="7">The sequence shown here is derived from an EMBL/GenBank/DDBJ whole genome shotgun (WGS) entry which is preliminary data.</text>
</comment>
<evidence type="ECO:0000256" key="3">
    <source>
        <dbReference type="ARBA" id="ARBA00022628"/>
    </source>
</evidence>
<keyword evidence="4" id="KW-0413">Isomerase</keyword>
<dbReference type="EMBL" id="ADLT01000045">
    <property type="protein sequence ID" value="EHO62797.1"/>
    <property type="molecule type" value="Genomic_DNA"/>
</dbReference>
<dbReference type="SUPFAM" id="SSF51703">
    <property type="entry name" value="Cobalamin (vitamin B12)-dependent enzymes"/>
    <property type="match status" value="1"/>
</dbReference>
<evidence type="ECO:0000256" key="1">
    <source>
        <dbReference type="ARBA" id="ARBA00001922"/>
    </source>
</evidence>
<evidence type="ECO:0000256" key="4">
    <source>
        <dbReference type="ARBA" id="ARBA00023235"/>
    </source>
</evidence>
<gene>
    <name evidence="7" type="ORF">HMPREF9453_01389</name>
</gene>
<accession>H1D1A1</accession>
<dbReference type="InterPro" id="IPR016176">
    <property type="entry name" value="Cbl-dep_enz_cat"/>
</dbReference>
<dbReference type="Gene3D" id="3.20.20.240">
    <property type="entry name" value="Methylmalonyl-CoA mutase"/>
    <property type="match status" value="1"/>
</dbReference>
<dbReference type="OrthoDB" id="9762378at2"/>
<dbReference type="GO" id="GO:0005737">
    <property type="term" value="C:cytoplasm"/>
    <property type="evidence" value="ECO:0007669"/>
    <property type="project" value="TreeGrafter"/>
</dbReference>
<dbReference type="PANTHER" id="PTHR48101">
    <property type="entry name" value="METHYLMALONYL-COA MUTASE, MITOCHONDRIAL-RELATED"/>
    <property type="match status" value="1"/>
</dbReference>
<dbReference type="PATRIC" id="fig|742743.3.peg.1413"/>
<dbReference type="GO" id="GO:0046872">
    <property type="term" value="F:metal ion binding"/>
    <property type="evidence" value="ECO:0007669"/>
    <property type="project" value="InterPro"/>
</dbReference>
<comment type="similarity">
    <text evidence="2">Belongs to the methylmalonyl-CoA mutase family.</text>
</comment>
<name>H1D1A1_9FIRM</name>
<keyword evidence="8" id="KW-1185">Reference proteome</keyword>
<keyword evidence="3" id="KW-0846">Cobalamin</keyword>
<dbReference type="Pfam" id="PF01642">
    <property type="entry name" value="MM_CoA_mutase"/>
    <property type="match status" value="1"/>
</dbReference>
<dbReference type="Proteomes" id="UP000003277">
    <property type="component" value="Unassembled WGS sequence"/>
</dbReference>
<dbReference type="GO" id="GO:0004494">
    <property type="term" value="F:methylmalonyl-CoA mutase activity"/>
    <property type="evidence" value="ECO:0007669"/>
    <property type="project" value="UniProtKB-EC"/>
</dbReference>
<sequence length="759" mass="85236">MDEQKSQEPVKQLTDKELEAILKKSEGKTDFPAVKFDEFTPPTWEEWVDACNALLKGKPFDKLMYTKTYEGITFDPIYTLRTGPVAMDKDLPLDDYPGMGDYLRGSTVNGYKEAPWGIAQACDETLPSENNELLKHEIDKGSTVYNVRLDSASMDGVDVKDAEKPGDTGVSITTLEDMAHLLDGLDLKTYPFMMYCGPSAVRMIALAAAALKAKGKDTSELHGVIGANPLAQLAKNGTLIKPLSACYDDMAESIRWARKNAPHLRTIMARSEVFSRGGANAVQEVAYTFAMAVEYIREMEKRGVSIHDIAQSINFGFNVGNVFFIEIAKLRAAREVWANIMKAFGAEEADRSCRIHSRPAYFYRTIFDAGVNMLRNTTAMFSAVVGGVDTYENEPYDETVRKGDEFSRRIARNAHIILQEEFGMLRPIDPAGGSWALEHLTKEMAGKIWKEFQKIESMGGFTKALEAEYPQEQILDILKQRFKALDFRKDRAVGNNMYPNMAEELIEPRPEDTPTLKKQLVKGVEDYRKDMDKEYLGKKLEELEASPVAGKLDKAIEAFSAGATQNEVYKAMIPDGEAEKVRPITEHRWTERFERLRFDTENYKKETGKNVEVFLANMGRIPQHKARADFSTSFLQVGEFNVHLNNGFQDDEGKPGSRWDKCVEALKAGCDDKGTPYDCAVICSKDDTYPEDVPALAPRLKEVLGKGKLFLAGAAPKDLEQTYRDAGIDDFISVKANCYEIIRSLQREKGMKITEEEVK</sequence>
<dbReference type="RefSeq" id="WP_008859883.1">
    <property type="nucleotide sequence ID" value="NZ_JH591188.1"/>
</dbReference>
<dbReference type="GO" id="GO:0031419">
    <property type="term" value="F:cobalamin binding"/>
    <property type="evidence" value="ECO:0007669"/>
    <property type="project" value="UniProtKB-KW"/>
</dbReference>
<dbReference type="HOGENOM" id="CLU_009523_6_0_9"/>
<dbReference type="eggNOG" id="COG1884">
    <property type="taxonomic scope" value="Bacteria"/>
</dbReference>
<reference evidence="7 8" key="1">
    <citation type="submission" date="2011-11" db="EMBL/GenBank/DDBJ databases">
        <title>The Genome Sequence of Dialister succinatiphilus YIT 11850.</title>
        <authorList>
            <consortium name="The Broad Institute Genome Sequencing Platform"/>
            <person name="Earl A."/>
            <person name="Ward D."/>
            <person name="Feldgarden M."/>
            <person name="Gevers D."/>
            <person name="Morotomi M."/>
            <person name="Young S.K."/>
            <person name="Zeng Q."/>
            <person name="Gargeya S."/>
            <person name="Fitzgerald M."/>
            <person name="Haas B."/>
            <person name="Abouelleil A."/>
            <person name="Alvarado L."/>
            <person name="Arachchi H.M."/>
            <person name="Berlin A."/>
            <person name="Brown A."/>
            <person name="Chapman S.B."/>
            <person name="Dunbar C."/>
            <person name="Gearin G."/>
            <person name="Goldberg J."/>
            <person name="Griggs A."/>
            <person name="Gujja S."/>
            <person name="Heiman D."/>
            <person name="Howarth C."/>
            <person name="Lui A."/>
            <person name="MacDonald P.J.P."/>
            <person name="Montmayeur A."/>
            <person name="Murphy C."/>
            <person name="Neiman D."/>
            <person name="Pearson M."/>
            <person name="Priest M."/>
            <person name="Roberts A."/>
            <person name="Saif S."/>
            <person name="Shea T."/>
            <person name="Sisk P."/>
            <person name="Stolte C."/>
            <person name="Sykes S."/>
            <person name="Wortman J."/>
            <person name="Nusbaum C."/>
            <person name="Birren B."/>
        </authorList>
    </citation>
    <scope>NUCLEOTIDE SEQUENCE [LARGE SCALE GENOMIC DNA]</scope>
    <source>
        <strain evidence="7 8">YIT 11850</strain>
    </source>
</reference>
<evidence type="ECO:0000256" key="2">
    <source>
        <dbReference type="ARBA" id="ARBA00008465"/>
    </source>
</evidence>
<proteinExistence type="inferred from homology"/>
<dbReference type="AlphaFoldDB" id="H1D1A1"/>
<dbReference type="Gene3D" id="3.40.50.280">
    <property type="entry name" value="Cobalamin-binding domain"/>
    <property type="match status" value="1"/>
</dbReference>
<comment type="cofactor">
    <cofactor evidence="1">
        <name>adenosylcob(III)alamin</name>
        <dbReference type="ChEBI" id="CHEBI:18408"/>
    </cofactor>
</comment>
<feature type="domain" description="Methylmalonyl-CoA mutase alpha/beta chain catalytic" evidence="6">
    <location>
        <begin position="67"/>
        <end position="572"/>
    </location>
</feature>
<evidence type="ECO:0000313" key="7">
    <source>
        <dbReference type="EMBL" id="EHO62797.1"/>
    </source>
</evidence>
<dbReference type="STRING" id="742743.HMPREF9453_01389"/>
<protein>
    <submittedName>
        <fullName evidence="7">Methylmalonyl-CoA mutase domain-containing protein</fullName>
    </submittedName>
</protein>
<dbReference type="SUPFAM" id="SSF52242">
    <property type="entry name" value="Cobalamin (vitamin B12)-binding domain"/>
    <property type="match status" value="1"/>
</dbReference>
<dbReference type="eggNOG" id="COG2185">
    <property type="taxonomic scope" value="Bacteria"/>
</dbReference>
<organism evidence="7 8">
    <name type="scientific">Dialister succinatiphilus YIT 11850</name>
    <dbReference type="NCBI Taxonomy" id="742743"/>
    <lineage>
        <taxon>Bacteria</taxon>
        <taxon>Bacillati</taxon>
        <taxon>Bacillota</taxon>
        <taxon>Negativicutes</taxon>
        <taxon>Veillonellales</taxon>
        <taxon>Veillonellaceae</taxon>
        <taxon>Dialister</taxon>
    </lineage>
</organism>
<dbReference type="InterPro" id="IPR006099">
    <property type="entry name" value="MeMalonylCoA_mutase_a/b_cat"/>
</dbReference>
<evidence type="ECO:0000313" key="8">
    <source>
        <dbReference type="Proteomes" id="UP000003277"/>
    </source>
</evidence>
<evidence type="ECO:0000259" key="6">
    <source>
        <dbReference type="Pfam" id="PF01642"/>
    </source>
</evidence>
<keyword evidence="5" id="KW-0170">Cobalt</keyword>
<dbReference type="PANTHER" id="PTHR48101:SF4">
    <property type="entry name" value="METHYLMALONYL-COA MUTASE, MITOCHONDRIAL"/>
    <property type="match status" value="1"/>
</dbReference>
<dbReference type="GO" id="GO:0019678">
    <property type="term" value="P:propionate metabolic process, methylmalonyl pathway"/>
    <property type="evidence" value="ECO:0007669"/>
    <property type="project" value="TreeGrafter"/>
</dbReference>